<accession>A0A6V7DGQ5</accession>
<dbReference type="SUPFAM" id="SSF46689">
    <property type="entry name" value="Homeodomain-like"/>
    <property type="match status" value="2"/>
</dbReference>
<dbReference type="AlphaFoldDB" id="A0A6V7DGQ5"/>
<gene>
    <name evidence="5" type="primary">rhaR_2</name>
    <name evidence="5" type="ORF">CFBP7900_21130</name>
</gene>
<evidence type="ECO:0000256" key="3">
    <source>
        <dbReference type="ARBA" id="ARBA00023163"/>
    </source>
</evidence>
<keyword evidence="3" id="KW-0804">Transcription</keyword>
<dbReference type="PROSITE" id="PS01124">
    <property type="entry name" value="HTH_ARAC_FAMILY_2"/>
    <property type="match status" value="1"/>
</dbReference>
<name>A0A6V7DGQ5_9XANT</name>
<dbReference type="GO" id="GO:0043565">
    <property type="term" value="F:sequence-specific DNA binding"/>
    <property type="evidence" value="ECO:0007669"/>
    <property type="project" value="InterPro"/>
</dbReference>
<dbReference type="Proteomes" id="UP000587508">
    <property type="component" value="Unassembled WGS sequence"/>
</dbReference>
<organism evidence="5 6">
    <name type="scientific">Xanthomonas hortorum pv. carotae</name>
    <dbReference type="NCBI Taxonomy" id="487904"/>
    <lineage>
        <taxon>Bacteria</taxon>
        <taxon>Pseudomonadati</taxon>
        <taxon>Pseudomonadota</taxon>
        <taxon>Gammaproteobacteria</taxon>
        <taxon>Lysobacterales</taxon>
        <taxon>Lysobacteraceae</taxon>
        <taxon>Xanthomonas</taxon>
    </lineage>
</organism>
<evidence type="ECO:0000256" key="1">
    <source>
        <dbReference type="ARBA" id="ARBA00023015"/>
    </source>
</evidence>
<dbReference type="InterPro" id="IPR018060">
    <property type="entry name" value="HTH_AraC"/>
</dbReference>
<comment type="caution">
    <text evidence="5">The sequence shown here is derived from an EMBL/GenBank/DDBJ whole genome shotgun (WGS) entry which is preliminary data.</text>
</comment>
<evidence type="ECO:0000256" key="2">
    <source>
        <dbReference type="ARBA" id="ARBA00023125"/>
    </source>
</evidence>
<dbReference type="SMART" id="SM00342">
    <property type="entry name" value="HTH_ARAC"/>
    <property type="match status" value="1"/>
</dbReference>
<evidence type="ECO:0000259" key="4">
    <source>
        <dbReference type="PROSITE" id="PS01124"/>
    </source>
</evidence>
<dbReference type="Gene3D" id="1.10.10.60">
    <property type="entry name" value="Homeodomain-like"/>
    <property type="match status" value="2"/>
</dbReference>
<dbReference type="EMBL" id="CAJDKC010000003">
    <property type="protein sequence ID" value="CAD0334152.1"/>
    <property type="molecule type" value="Genomic_DNA"/>
</dbReference>
<dbReference type="InterPro" id="IPR050204">
    <property type="entry name" value="AraC_XylS_family_regulators"/>
</dbReference>
<proteinExistence type="predicted"/>
<dbReference type="GO" id="GO:0003700">
    <property type="term" value="F:DNA-binding transcription factor activity"/>
    <property type="evidence" value="ECO:0007669"/>
    <property type="project" value="InterPro"/>
</dbReference>
<feature type="domain" description="HTH araC/xylS-type" evidence="4">
    <location>
        <begin position="29"/>
        <end position="127"/>
    </location>
</feature>
<keyword evidence="2" id="KW-0238">DNA-binding</keyword>
<dbReference type="PANTHER" id="PTHR46796">
    <property type="entry name" value="HTH-TYPE TRANSCRIPTIONAL ACTIVATOR RHAS-RELATED"/>
    <property type="match status" value="1"/>
</dbReference>
<dbReference type="InterPro" id="IPR009057">
    <property type="entry name" value="Homeodomain-like_sf"/>
</dbReference>
<evidence type="ECO:0000313" key="5">
    <source>
        <dbReference type="EMBL" id="CAD0334162.1"/>
    </source>
</evidence>
<protein>
    <submittedName>
        <fullName evidence="5">HTH-type transcriptional activator RhaR</fullName>
    </submittedName>
</protein>
<keyword evidence="1" id="KW-0805">Transcription regulation</keyword>
<dbReference type="RefSeq" id="WP_023904130.1">
    <property type="nucleotide sequence ID" value="NZ_CAJDKC010000003.1"/>
</dbReference>
<evidence type="ECO:0000313" key="6">
    <source>
        <dbReference type="Proteomes" id="UP000587508"/>
    </source>
</evidence>
<reference evidence="5 6" key="1">
    <citation type="submission" date="2020-07" db="EMBL/GenBank/DDBJ databases">
        <authorList>
            <person name="Pothier F. J."/>
        </authorList>
    </citation>
    <scope>NUCLEOTIDE SEQUENCE [LARGE SCALE GENOMIC DNA]</scope>
    <source>
        <strain evidence="5 6">CFBP 7900</strain>
    </source>
</reference>
<dbReference type="EMBL" id="CAJDKC010000003">
    <property type="protein sequence ID" value="CAD0334162.1"/>
    <property type="molecule type" value="Genomic_DNA"/>
</dbReference>
<dbReference type="Pfam" id="PF12833">
    <property type="entry name" value="HTH_18"/>
    <property type="match status" value="1"/>
</dbReference>
<sequence>MAGLTAAARPDAHSACVSQPTAPRVRAVARAMHYIDTHLCEPISVAQLAGAACMSRFHFARVFREVVGASPMEYLRGRRIERAQVLLRERRHSISQIATDLCFFDQSHFVRSFRHATGCTPARFAAQDAMDACAALTTSRAQVRGGHAFSSSLEHHP</sequence>